<dbReference type="KEGG" id="nli:G3M70_15290"/>
<name>A0A7T0BY92_9BACT</name>
<dbReference type="Proteomes" id="UP000594688">
    <property type="component" value="Chromosome"/>
</dbReference>
<gene>
    <name evidence="1" type="ORF">G3M70_15290</name>
</gene>
<dbReference type="AlphaFoldDB" id="A0A7T0BY92"/>
<proteinExistence type="predicted"/>
<evidence type="ECO:0000313" key="2">
    <source>
        <dbReference type="Proteomes" id="UP000594688"/>
    </source>
</evidence>
<protein>
    <submittedName>
        <fullName evidence="1">Uncharacterized protein</fullName>
    </submittedName>
</protein>
<sequence length="98" mass="11242">MAAKIEIQSFFYDMIHCKDKVLLTFDKWDEEFGEDPRGPLVAGIRECPDEDLINLLINMQRMATGFGQIKELMDAAEQAEVDAQHEIVESDDDDDDDF</sequence>
<reference evidence="1 2" key="1">
    <citation type="submission" date="2020-02" db="EMBL/GenBank/DDBJ databases">
        <title>Genomic and physiological characterization of two novel Nitrospinaceae genera.</title>
        <authorList>
            <person name="Mueller A.J."/>
            <person name="Jung M.-Y."/>
            <person name="Strachan C.R."/>
            <person name="Herbold C.W."/>
            <person name="Kirkegaard R.H."/>
            <person name="Daims H."/>
        </authorList>
    </citation>
    <scope>NUCLEOTIDE SEQUENCE [LARGE SCALE GENOMIC DNA]</scope>
    <source>
        <strain evidence="1">EB</strain>
    </source>
</reference>
<organism evidence="1 2">
    <name type="scientific">Candidatus Nitronauta litoralis</name>
    <dbReference type="NCBI Taxonomy" id="2705533"/>
    <lineage>
        <taxon>Bacteria</taxon>
        <taxon>Pseudomonadati</taxon>
        <taxon>Nitrospinota/Tectimicrobiota group</taxon>
        <taxon>Nitrospinota</taxon>
        <taxon>Nitrospinia</taxon>
        <taxon>Nitrospinales</taxon>
        <taxon>Nitrospinaceae</taxon>
        <taxon>Candidatus Nitronauta</taxon>
    </lineage>
</organism>
<accession>A0A7T0BY92</accession>
<dbReference type="EMBL" id="CP048685">
    <property type="protein sequence ID" value="QPJ63164.1"/>
    <property type="molecule type" value="Genomic_DNA"/>
</dbReference>
<evidence type="ECO:0000313" key="1">
    <source>
        <dbReference type="EMBL" id="QPJ63164.1"/>
    </source>
</evidence>